<organism evidence="2 3">
    <name type="scientific">Mesorhabditis belari</name>
    <dbReference type="NCBI Taxonomy" id="2138241"/>
    <lineage>
        <taxon>Eukaryota</taxon>
        <taxon>Metazoa</taxon>
        <taxon>Ecdysozoa</taxon>
        <taxon>Nematoda</taxon>
        <taxon>Chromadorea</taxon>
        <taxon>Rhabditida</taxon>
        <taxon>Rhabditina</taxon>
        <taxon>Rhabditomorpha</taxon>
        <taxon>Rhabditoidea</taxon>
        <taxon>Rhabditidae</taxon>
        <taxon>Mesorhabditinae</taxon>
        <taxon>Mesorhabditis</taxon>
    </lineage>
</organism>
<dbReference type="AlphaFoldDB" id="A0AAF3J300"/>
<evidence type="ECO:0000313" key="2">
    <source>
        <dbReference type="Proteomes" id="UP000887575"/>
    </source>
</evidence>
<feature type="chain" id="PRO_5042188984" evidence="1">
    <location>
        <begin position="18"/>
        <end position="135"/>
    </location>
</feature>
<name>A0AAF3J300_9BILA</name>
<dbReference type="Proteomes" id="UP000887575">
    <property type="component" value="Unassembled WGS sequence"/>
</dbReference>
<proteinExistence type="predicted"/>
<feature type="signal peptide" evidence="1">
    <location>
        <begin position="1"/>
        <end position="17"/>
    </location>
</feature>
<protein>
    <submittedName>
        <fullName evidence="3">Uncharacterized protein</fullName>
    </submittedName>
</protein>
<reference evidence="3" key="1">
    <citation type="submission" date="2024-02" db="UniProtKB">
        <authorList>
            <consortium name="WormBaseParasite"/>
        </authorList>
    </citation>
    <scope>IDENTIFICATION</scope>
</reference>
<keyword evidence="1" id="KW-0732">Signal</keyword>
<sequence>MLPIVIIVSIFVALNIADPVPGRQYDMSYCSGHTIFLFPKIFGNGESVGLCLSPLSPGNPPCANLPKKIAKRVLSAKLTSIDACFKLYDKTECDSEKFVRANKDTMNKLKDFTANGLDTDWQSVGLCKNMEDNDK</sequence>
<dbReference type="WBParaSite" id="MBELARI_LOCUS12989">
    <property type="protein sequence ID" value="MBELARI_LOCUS12989"/>
    <property type="gene ID" value="MBELARI_LOCUS12989"/>
</dbReference>
<evidence type="ECO:0000256" key="1">
    <source>
        <dbReference type="SAM" id="SignalP"/>
    </source>
</evidence>
<accession>A0AAF3J300</accession>
<evidence type="ECO:0000313" key="3">
    <source>
        <dbReference type="WBParaSite" id="MBELARI_LOCUS12989"/>
    </source>
</evidence>
<keyword evidence="2" id="KW-1185">Reference proteome</keyword>